<dbReference type="RefSeq" id="WP_087999506.1">
    <property type="nucleotide sequence ID" value="NZ_BMHB01000001.1"/>
</dbReference>
<dbReference type="InterPro" id="IPR004552">
    <property type="entry name" value="AGP_acyltrans"/>
</dbReference>
<organism evidence="9 10">
    <name type="scientific">Gottfriedia solisilvae</name>
    <dbReference type="NCBI Taxonomy" id="1516104"/>
    <lineage>
        <taxon>Bacteria</taxon>
        <taxon>Bacillati</taxon>
        <taxon>Bacillota</taxon>
        <taxon>Bacilli</taxon>
        <taxon>Bacillales</taxon>
        <taxon>Bacillaceae</taxon>
        <taxon>Gottfriedia</taxon>
    </lineage>
</organism>
<dbReference type="EMBL" id="BMHB01000001">
    <property type="protein sequence ID" value="GGI12457.1"/>
    <property type="molecule type" value="Genomic_DNA"/>
</dbReference>
<comment type="catalytic activity">
    <reaction evidence="7">
        <text>a 1-acyl-sn-glycero-3-phosphate + an acyl-CoA = a 1,2-diacyl-sn-glycero-3-phosphate + CoA</text>
        <dbReference type="Rhea" id="RHEA:19709"/>
        <dbReference type="ChEBI" id="CHEBI:57287"/>
        <dbReference type="ChEBI" id="CHEBI:57970"/>
        <dbReference type="ChEBI" id="CHEBI:58342"/>
        <dbReference type="ChEBI" id="CHEBI:58608"/>
        <dbReference type="EC" id="2.3.1.51"/>
    </reaction>
</comment>
<keyword evidence="3 7" id="KW-0444">Lipid biosynthesis</keyword>
<dbReference type="GO" id="GO:0006654">
    <property type="term" value="P:phosphatidic acid biosynthetic process"/>
    <property type="evidence" value="ECO:0007669"/>
    <property type="project" value="TreeGrafter"/>
</dbReference>
<dbReference type="PANTHER" id="PTHR10434">
    <property type="entry name" value="1-ACYL-SN-GLYCEROL-3-PHOSPHATE ACYLTRANSFERASE"/>
    <property type="match status" value="1"/>
</dbReference>
<comment type="pathway">
    <text evidence="1">Lipid metabolism.</text>
</comment>
<feature type="domain" description="Phospholipid/glycerol acyltransferase" evidence="8">
    <location>
        <begin position="74"/>
        <end position="188"/>
    </location>
</feature>
<keyword evidence="6 7" id="KW-0012">Acyltransferase</keyword>
<comment type="similarity">
    <text evidence="2 7">Belongs to the 1-acyl-sn-glycerol-3-phosphate acyltransferase family.</text>
</comment>
<proteinExistence type="inferred from homology"/>
<evidence type="ECO:0000256" key="7">
    <source>
        <dbReference type="RuleBase" id="RU361267"/>
    </source>
</evidence>
<keyword evidence="10" id="KW-1185">Reference proteome</keyword>
<dbReference type="SMART" id="SM00563">
    <property type="entry name" value="PlsC"/>
    <property type="match status" value="1"/>
</dbReference>
<keyword evidence="7" id="KW-1208">Phospholipid metabolism</keyword>
<dbReference type="InterPro" id="IPR002123">
    <property type="entry name" value="Plipid/glycerol_acylTrfase"/>
</dbReference>
<evidence type="ECO:0000256" key="5">
    <source>
        <dbReference type="ARBA" id="ARBA00023098"/>
    </source>
</evidence>
<dbReference type="GO" id="GO:0016020">
    <property type="term" value="C:membrane"/>
    <property type="evidence" value="ECO:0007669"/>
    <property type="project" value="InterPro"/>
</dbReference>
<keyword evidence="4 7" id="KW-0808">Transferase</keyword>
<dbReference type="Proteomes" id="UP000626244">
    <property type="component" value="Unassembled WGS sequence"/>
</dbReference>
<evidence type="ECO:0000256" key="6">
    <source>
        <dbReference type="ARBA" id="ARBA00023315"/>
    </source>
</evidence>
<reference evidence="10" key="1">
    <citation type="journal article" date="2019" name="Int. J. Syst. Evol. Microbiol.">
        <title>The Global Catalogue of Microorganisms (GCM) 10K type strain sequencing project: providing services to taxonomists for standard genome sequencing and annotation.</title>
        <authorList>
            <consortium name="The Broad Institute Genomics Platform"/>
            <consortium name="The Broad Institute Genome Sequencing Center for Infectious Disease"/>
            <person name="Wu L."/>
            <person name="Ma J."/>
        </authorList>
    </citation>
    <scope>NUCLEOTIDE SEQUENCE [LARGE SCALE GENOMIC DNA]</scope>
    <source>
        <strain evidence="10">CGMCC 1.14993</strain>
    </source>
</reference>
<gene>
    <name evidence="9" type="ORF">GCM10007380_13010</name>
</gene>
<dbReference type="EC" id="2.3.1.51" evidence="7"/>
<keyword evidence="7" id="KW-0594">Phospholipid biosynthesis</keyword>
<accession>A0A8J3EWV2</accession>
<evidence type="ECO:0000256" key="1">
    <source>
        <dbReference type="ARBA" id="ARBA00005189"/>
    </source>
</evidence>
<name>A0A8J3EWV2_9BACI</name>
<comment type="caution">
    <text evidence="9">The sequence shown here is derived from an EMBL/GenBank/DDBJ whole genome shotgun (WGS) entry which is preliminary data.</text>
</comment>
<evidence type="ECO:0000313" key="10">
    <source>
        <dbReference type="Proteomes" id="UP000626244"/>
    </source>
</evidence>
<protein>
    <recommendedName>
        <fullName evidence="7">1-acyl-sn-glycerol-3-phosphate acyltransferase</fullName>
        <ecNumber evidence="7">2.3.1.51</ecNumber>
    </recommendedName>
</protein>
<evidence type="ECO:0000256" key="2">
    <source>
        <dbReference type="ARBA" id="ARBA00008655"/>
    </source>
</evidence>
<dbReference type="PANTHER" id="PTHR10434:SF64">
    <property type="entry name" value="1-ACYL-SN-GLYCEROL-3-PHOSPHATE ACYLTRANSFERASE-RELATED"/>
    <property type="match status" value="1"/>
</dbReference>
<dbReference type="SUPFAM" id="SSF69593">
    <property type="entry name" value="Glycerol-3-phosphate (1)-acyltransferase"/>
    <property type="match status" value="1"/>
</dbReference>
<dbReference type="OrthoDB" id="9803035at2"/>
<dbReference type="Pfam" id="PF01553">
    <property type="entry name" value="Acyltransferase"/>
    <property type="match status" value="1"/>
</dbReference>
<evidence type="ECO:0000259" key="8">
    <source>
        <dbReference type="SMART" id="SM00563"/>
    </source>
</evidence>
<dbReference type="CDD" id="cd07989">
    <property type="entry name" value="LPLAT_AGPAT-like"/>
    <property type="match status" value="1"/>
</dbReference>
<evidence type="ECO:0000313" key="9">
    <source>
        <dbReference type="EMBL" id="GGI12457.1"/>
    </source>
</evidence>
<evidence type="ECO:0000256" key="3">
    <source>
        <dbReference type="ARBA" id="ARBA00022516"/>
    </source>
</evidence>
<dbReference type="GO" id="GO:0003841">
    <property type="term" value="F:1-acylglycerol-3-phosphate O-acyltransferase activity"/>
    <property type="evidence" value="ECO:0007669"/>
    <property type="project" value="UniProtKB-UniRule"/>
</dbReference>
<evidence type="ECO:0000256" key="4">
    <source>
        <dbReference type="ARBA" id="ARBA00022679"/>
    </source>
</evidence>
<dbReference type="NCBIfam" id="TIGR00530">
    <property type="entry name" value="AGP_acyltrn"/>
    <property type="match status" value="1"/>
</dbReference>
<dbReference type="AlphaFoldDB" id="A0A8J3EWV2"/>
<sequence>MFRTLYAATRIVAGVIEAKLKLPAVKKLPKELPVHERDRKMHQFPDYFGKMMIGCTGSKVTVEGLENIPKDQSVLFVSNHQSNFDIPLLLGYLNKPIGFIAKMEITKLPIVPGWMEQMHCVFMDRSDRRQSLMAIKDGVEKLKNGHSLVIFPEGTRSKGSQMGEFKSGSLHLATKSGVPVIPIRIEGTYNILEANGNRIKPANVTLKVFPPVYPEQIGMTDAKELTNYIKDIIEQ</sequence>
<keyword evidence="5 7" id="KW-0443">Lipid metabolism</keyword>
<comment type="domain">
    <text evidence="7">The HXXXXD motif is essential for acyltransferase activity and may constitute the binding site for the phosphate moiety of the glycerol-3-phosphate.</text>
</comment>